<dbReference type="RefSeq" id="WP_176786295.1">
    <property type="nucleotide sequence ID" value="NZ_FNJN01000001.1"/>
</dbReference>
<dbReference type="AlphaFoldDB" id="A0A1H0LE47"/>
<keyword evidence="1" id="KW-0472">Membrane</keyword>
<organism evidence="2 3">
    <name type="scientific">Microbacterium testaceum (strain StLB037)</name>
    <dbReference type="NCBI Taxonomy" id="979556"/>
    <lineage>
        <taxon>Bacteria</taxon>
        <taxon>Bacillati</taxon>
        <taxon>Actinomycetota</taxon>
        <taxon>Actinomycetes</taxon>
        <taxon>Micrococcales</taxon>
        <taxon>Microbacteriaceae</taxon>
        <taxon>Microbacterium</taxon>
    </lineage>
</organism>
<feature type="transmembrane region" description="Helical" evidence="1">
    <location>
        <begin position="15"/>
        <end position="37"/>
    </location>
</feature>
<proteinExistence type="predicted"/>
<dbReference type="EMBL" id="FNJN01000001">
    <property type="protein sequence ID" value="SDO66261.1"/>
    <property type="molecule type" value="Genomic_DNA"/>
</dbReference>
<evidence type="ECO:0000313" key="3">
    <source>
        <dbReference type="Proteomes" id="UP000186456"/>
    </source>
</evidence>
<sequence length="52" mass="5883">MFDFDEFMIALPSTVIIGGISALVSWLVIRGAVLSALRKYRREQMEGHSEQL</sequence>
<name>A0A1H0LE47_MICTS</name>
<gene>
    <name evidence="2" type="ORF">SAMN04487788_0496</name>
</gene>
<evidence type="ECO:0000313" key="2">
    <source>
        <dbReference type="EMBL" id="SDO66261.1"/>
    </source>
</evidence>
<accession>A0A1H0LE47</accession>
<protein>
    <submittedName>
        <fullName evidence="2">Uncharacterized protein</fullName>
    </submittedName>
</protein>
<keyword evidence="1" id="KW-0812">Transmembrane</keyword>
<reference evidence="2 3" key="1">
    <citation type="submission" date="2016-10" db="EMBL/GenBank/DDBJ databases">
        <authorList>
            <person name="de Groot N.N."/>
        </authorList>
    </citation>
    <scope>NUCLEOTIDE SEQUENCE [LARGE SCALE GENOMIC DNA]</scope>
    <source>
        <strain evidence="2 3">StLB037</strain>
    </source>
</reference>
<keyword evidence="1" id="KW-1133">Transmembrane helix</keyword>
<evidence type="ECO:0000256" key="1">
    <source>
        <dbReference type="SAM" id="Phobius"/>
    </source>
</evidence>
<dbReference type="Proteomes" id="UP000186456">
    <property type="component" value="Unassembled WGS sequence"/>
</dbReference>